<dbReference type="Gene3D" id="3.40.50.300">
    <property type="entry name" value="P-loop containing nucleotide triphosphate hydrolases"/>
    <property type="match status" value="2"/>
</dbReference>
<evidence type="ECO:0000256" key="1">
    <source>
        <dbReference type="SAM" id="Phobius"/>
    </source>
</evidence>
<keyword evidence="1" id="KW-1133">Transmembrane helix</keyword>
<organism evidence="3 4">
    <name type="scientific">Pseudolactococcus hodotermopsidis</name>
    <dbReference type="NCBI Taxonomy" id="2709157"/>
    <lineage>
        <taxon>Bacteria</taxon>
        <taxon>Bacillati</taxon>
        <taxon>Bacillota</taxon>
        <taxon>Bacilli</taxon>
        <taxon>Lactobacillales</taxon>
        <taxon>Streptococcaceae</taxon>
        <taxon>Pseudolactococcus</taxon>
    </lineage>
</organism>
<dbReference type="PANTHER" id="PTHR41259:SF1">
    <property type="entry name" value="DOUBLE-STRAND BREAK REPAIR RAD50 ATPASE, PUTATIVE-RELATED"/>
    <property type="match status" value="1"/>
</dbReference>
<sequence>MKIKQLKIEGFGKLVNQTYDLSDLTIFLGENEAGKSTILAFIKYMLFGFENATNTNRNFNPLAVKNYGGQIFLTHAGKSVSIERLKILRTGKPSFSCQIDGNEIDETAWLNFIKPMNAKLFDDIYSVTQENLQISSVKDYNAERLDAEWRMSATTGSIALFDQTQALFKARDAIFTTTRATKKPVNQLLADIAMVQVEIADKTVEEVALFPLMAESQQLTEKIADFHQLQEQLAADVNQIKHQLSFLTEYQEYTHLLNHETGTILSPEEAENLRRQHALHGKYLRETVELTRKIFENETNLEKLDTPKNQFLKRLETLEKFHDLKADYPRALAAEQRVTQLVKSETKIFLIFAVISLILMVAMCFIKPILGLIFLLASGALIAIHFNRNRNREKETTDNQAVVFAFNNKLAYFSDWLALANKDLPEKMAGVIQLDEEAQALQISLTRFEQSEHMAKLAEVKALDEAIFAEIPDIETAPKLLAQWDKQSQNILRLARLKEQLADIFDLSKPFDGNVAQHVLNQKMSEKIVRAAEIKQLIDKKARNLAIIERQKTDTTLADLAAKLARKRELLRDYVVEFATKSAEITLTQQVMSALSSETLPDILSRASDFLSTLTNQTWQQIYLEQDVLWVKNAASQSLRLLDLSTGTRDQLQLALRLAFVQSKKLDFPLFLDDNFLRFDQKRRENFAKMLDTIAQTQQVIVLTSDVMLTDEGVIKL</sequence>
<protein>
    <submittedName>
        <fullName evidence="3">DNA repair ATPase</fullName>
    </submittedName>
</protein>
<dbReference type="Proteomes" id="UP000480303">
    <property type="component" value="Unassembled WGS sequence"/>
</dbReference>
<dbReference type="AlphaFoldDB" id="A0A6A0BD34"/>
<comment type="caution">
    <text evidence="3">The sequence shown here is derived from an EMBL/GenBank/DDBJ whole genome shotgun (WGS) entry which is preliminary data.</text>
</comment>
<proteinExistence type="predicted"/>
<dbReference type="SUPFAM" id="SSF52540">
    <property type="entry name" value="P-loop containing nucleoside triphosphate hydrolases"/>
    <property type="match status" value="1"/>
</dbReference>
<gene>
    <name evidence="3" type="ORF">Hs30E_09150</name>
</gene>
<keyword evidence="1" id="KW-0812">Transmembrane</keyword>
<dbReference type="PANTHER" id="PTHR41259">
    <property type="entry name" value="DOUBLE-STRAND BREAK REPAIR RAD50 ATPASE, PUTATIVE-RELATED"/>
    <property type="match status" value="1"/>
</dbReference>
<reference evidence="3 4" key="1">
    <citation type="submission" date="2020-02" db="EMBL/GenBank/DDBJ databases">
        <title>Draft genome sequence of Lactococcus sp. Hs30E4-3.</title>
        <authorList>
            <person name="Noda S."/>
            <person name="Yuki M."/>
            <person name="Ohkuma M."/>
        </authorList>
    </citation>
    <scope>NUCLEOTIDE SEQUENCE [LARGE SCALE GENOMIC DNA]</scope>
    <source>
        <strain evidence="3 4">Hs30E4-3</strain>
    </source>
</reference>
<feature type="transmembrane region" description="Helical" evidence="1">
    <location>
        <begin position="346"/>
        <end position="363"/>
    </location>
</feature>
<name>A0A6A0BD34_9LACT</name>
<dbReference type="Pfam" id="PF13514">
    <property type="entry name" value="AAA_27"/>
    <property type="match status" value="1"/>
</dbReference>
<accession>A0A6A0BD34</accession>
<dbReference type="InterPro" id="IPR038734">
    <property type="entry name" value="YhaN_AAA"/>
</dbReference>
<dbReference type="RefSeq" id="WP_172208366.1">
    <property type="nucleotide sequence ID" value="NZ_BLLI01000021.1"/>
</dbReference>
<feature type="domain" description="YhaN AAA" evidence="2">
    <location>
        <begin position="1"/>
        <end position="206"/>
    </location>
</feature>
<evidence type="ECO:0000313" key="3">
    <source>
        <dbReference type="EMBL" id="GFH42364.1"/>
    </source>
</evidence>
<keyword evidence="1" id="KW-0472">Membrane</keyword>
<evidence type="ECO:0000259" key="2">
    <source>
        <dbReference type="Pfam" id="PF13514"/>
    </source>
</evidence>
<dbReference type="EMBL" id="BLLI01000021">
    <property type="protein sequence ID" value="GFH42364.1"/>
    <property type="molecule type" value="Genomic_DNA"/>
</dbReference>
<dbReference type="InterPro" id="IPR027417">
    <property type="entry name" value="P-loop_NTPase"/>
</dbReference>
<evidence type="ECO:0000313" key="4">
    <source>
        <dbReference type="Proteomes" id="UP000480303"/>
    </source>
</evidence>
<keyword evidence="4" id="KW-1185">Reference proteome</keyword>